<dbReference type="InterPro" id="IPR006037">
    <property type="entry name" value="RCK_C"/>
</dbReference>
<accession>A0A161KFG1</accession>
<dbReference type="SUPFAM" id="SSF51735">
    <property type="entry name" value="NAD(P)-binding Rossmann-fold domains"/>
    <property type="match status" value="1"/>
</dbReference>
<keyword evidence="5" id="KW-1185">Reference proteome</keyword>
<evidence type="ECO:0000259" key="2">
    <source>
        <dbReference type="PROSITE" id="PS51201"/>
    </source>
</evidence>
<dbReference type="AlphaFoldDB" id="A0A161KFG1"/>
<dbReference type="InterPro" id="IPR003148">
    <property type="entry name" value="RCK_N"/>
</dbReference>
<reference evidence="5" key="1">
    <citation type="submission" date="2016-02" db="EMBL/GenBank/DDBJ databases">
        <authorList>
            <person name="liu f."/>
        </authorList>
    </citation>
    <scope>NUCLEOTIDE SEQUENCE [LARGE SCALE GENOMIC DNA]</scope>
</reference>
<dbReference type="PROSITE" id="PS51202">
    <property type="entry name" value="RCK_C"/>
    <property type="match status" value="1"/>
</dbReference>
<dbReference type="PANTHER" id="PTHR43833">
    <property type="entry name" value="POTASSIUM CHANNEL PROTEIN 2-RELATED-RELATED"/>
    <property type="match status" value="1"/>
</dbReference>
<proteinExistence type="predicted"/>
<dbReference type="Pfam" id="PF02080">
    <property type="entry name" value="TrkA_C"/>
    <property type="match status" value="1"/>
</dbReference>
<feature type="domain" description="RCK C-terminal" evidence="3">
    <location>
        <begin position="173"/>
        <end position="256"/>
    </location>
</feature>
<dbReference type="SUPFAM" id="SSF116726">
    <property type="entry name" value="TrkA C-terminal domain-like"/>
    <property type="match status" value="1"/>
</dbReference>
<dbReference type="GO" id="GO:0008324">
    <property type="term" value="F:monoatomic cation transmembrane transporter activity"/>
    <property type="evidence" value="ECO:0007669"/>
    <property type="project" value="InterPro"/>
</dbReference>
<dbReference type="InterPro" id="IPR036291">
    <property type="entry name" value="NAD(P)-bd_dom_sf"/>
</dbReference>
<name>A0A161KFG1_9SYNE</name>
<dbReference type="Gene3D" id="3.30.70.1450">
    <property type="entry name" value="Regulator of K+ conductance, C-terminal domain"/>
    <property type="match status" value="1"/>
</dbReference>
<organism evidence="4 5">
    <name type="scientific">Candidatus Synechococcus spongiarum</name>
    <dbReference type="NCBI Taxonomy" id="431041"/>
    <lineage>
        <taxon>Bacteria</taxon>
        <taxon>Bacillati</taxon>
        <taxon>Cyanobacteriota</taxon>
        <taxon>Cyanophyceae</taxon>
        <taxon>Synechococcales</taxon>
        <taxon>Synechococcaceae</taxon>
        <taxon>Synechococcus</taxon>
    </lineage>
</organism>
<evidence type="ECO:0000313" key="5">
    <source>
        <dbReference type="Proteomes" id="UP000182631"/>
    </source>
</evidence>
<dbReference type="GO" id="GO:0006813">
    <property type="term" value="P:potassium ion transport"/>
    <property type="evidence" value="ECO:0007669"/>
    <property type="project" value="InterPro"/>
</dbReference>
<dbReference type="Gene3D" id="3.40.50.720">
    <property type="entry name" value="NAD(P)-binding Rossmann-like Domain"/>
    <property type="match status" value="1"/>
</dbReference>
<dbReference type="InterPro" id="IPR050721">
    <property type="entry name" value="Trk_Ktr_HKT_K-transport"/>
</dbReference>
<dbReference type="RefSeq" id="WP_081340153.1">
    <property type="nucleotide sequence ID" value="NZ_FITM01000074.1"/>
</dbReference>
<sequence>MVAPSHPSGTRPDSPDHDRTKSWWRRKAGPQTTFAVVGLGRFGRAVCKELIASRKSVIAIDKDTHLVEMLLRRDDDFKSAVTVSVDSTVEEELKEAGALDVDTFVVALGEPLEASLTTTYIAKHGTSSGVKMVCSRASSVLHERMLKAVGADKVTFPSQEQGRQLGEQLVRPSLLDRLQLDSKNSIEEVQVPKEFIQRSLRDINLRKDYGVSVLAAGSEGDLRVNPPASMILSPNDVLVVMGSQEDIKRIHHSSNS</sequence>
<gene>
    <name evidence="4" type="ORF">FLM9_642</name>
</gene>
<protein>
    <submittedName>
        <fullName evidence="4">Trk system potassium uptake protein TrkA</fullName>
    </submittedName>
</protein>
<evidence type="ECO:0000259" key="3">
    <source>
        <dbReference type="PROSITE" id="PS51202"/>
    </source>
</evidence>
<evidence type="ECO:0000313" key="4">
    <source>
        <dbReference type="EMBL" id="CZB15435.1"/>
    </source>
</evidence>
<dbReference type="InterPro" id="IPR036721">
    <property type="entry name" value="RCK_C_sf"/>
</dbReference>
<dbReference type="PANTHER" id="PTHR43833:SF7">
    <property type="entry name" value="KTR SYSTEM POTASSIUM UPTAKE PROTEIN C"/>
    <property type="match status" value="1"/>
</dbReference>
<dbReference type="PROSITE" id="PS51201">
    <property type="entry name" value="RCK_N"/>
    <property type="match status" value="1"/>
</dbReference>
<dbReference type="OrthoDB" id="9776294at2"/>
<dbReference type="Proteomes" id="UP000182631">
    <property type="component" value="Unassembled WGS sequence"/>
</dbReference>
<feature type="region of interest" description="Disordered" evidence="1">
    <location>
        <begin position="1"/>
        <end position="22"/>
    </location>
</feature>
<dbReference type="EMBL" id="FITM01000074">
    <property type="protein sequence ID" value="CZB15435.1"/>
    <property type="molecule type" value="Genomic_DNA"/>
</dbReference>
<evidence type="ECO:0000256" key="1">
    <source>
        <dbReference type="SAM" id="MobiDB-lite"/>
    </source>
</evidence>
<dbReference type="Pfam" id="PF02254">
    <property type="entry name" value="TrkA_N"/>
    <property type="match status" value="1"/>
</dbReference>
<feature type="domain" description="RCK N-terminal" evidence="2">
    <location>
        <begin position="31"/>
        <end position="155"/>
    </location>
</feature>